<protein>
    <submittedName>
        <fullName evidence="1">Uncharacterized protein</fullName>
    </submittedName>
</protein>
<reference evidence="1 2" key="1">
    <citation type="journal article" date="2021" name="Elife">
        <title>Chloroplast acquisition without the gene transfer in kleptoplastic sea slugs, Plakobranchus ocellatus.</title>
        <authorList>
            <person name="Maeda T."/>
            <person name="Takahashi S."/>
            <person name="Yoshida T."/>
            <person name="Shimamura S."/>
            <person name="Takaki Y."/>
            <person name="Nagai Y."/>
            <person name="Toyoda A."/>
            <person name="Suzuki Y."/>
            <person name="Arimoto A."/>
            <person name="Ishii H."/>
            <person name="Satoh N."/>
            <person name="Nishiyama T."/>
            <person name="Hasebe M."/>
            <person name="Maruyama T."/>
            <person name="Minagawa J."/>
            <person name="Obokata J."/>
            <person name="Shigenobu S."/>
        </authorList>
    </citation>
    <scope>NUCLEOTIDE SEQUENCE [LARGE SCALE GENOMIC DNA]</scope>
</reference>
<evidence type="ECO:0000313" key="1">
    <source>
        <dbReference type="EMBL" id="GFN87104.1"/>
    </source>
</evidence>
<dbReference type="AlphaFoldDB" id="A0AAV3YW32"/>
<name>A0AAV3YW32_9GAST</name>
<keyword evidence="2" id="KW-1185">Reference proteome</keyword>
<dbReference type="EMBL" id="BLXT01001660">
    <property type="protein sequence ID" value="GFN87104.1"/>
    <property type="molecule type" value="Genomic_DNA"/>
</dbReference>
<gene>
    <name evidence="1" type="ORF">PoB_001361000</name>
</gene>
<comment type="caution">
    <text evidence="1">The sequence shown here is derived from an EMBL/GenBank/DDBJ whole genome shotgun (WGS) entry which is preliminary data.</text>
</comment>
<organism evidence="1 2">
    <name type="scientific">Plakobranchus ocellatus</name>
    <dbReference type="NCBI Taxonomy" id="259542"/>
    <lineage>
        <taxon>Eukaryota</taxon>
        <taxon>Metazoa</taxon>
        <taxon>Spiralia</taxon>
        <taxon>Lophotrochozoa</taxon>
        <taxon>Mollusca</taxon>
        <taxon>Gastropoda</taxon>
        <taxon>Heterobranchia</taxon>
        <taxon>Euthyneura</taxon>
        <taxon>Panpulmonata</taxon>
        <taxon>Sacoglossa</taxon>
        <taxon>Placobranchoidea</taxon>
        <taxon>Plakobranchidae</taxon>
        <taxon>Plakobranchus</taxon>
    </lineage>
</organism>
<sequence>MWRTGVCVNQQCGKRRRHSVWDAPGPVCGCDFAWSSLSLAFLNTPLFLVLGRLAPGPSRWRPFFNTDGRKNLERFWRSLCDRLTRSKKERELKRKRLLNFC</sequence>
<evidence type="ECO:0000313" key="2">
    <source>
        <dbReference type="Proteomes" id="UP000735302"/>
    </source>
</evidence>
<accession>A0AAV3YW32</accession>
<dbReference type="Proteomes" id="UP000735302">
    <property type="component" value="Unassembled WGS sequence"/>
</dbReference>
<proteinExistence type="predicted"/>